<accession>A0ABD5TAQ7</accession>
<name>A0ABD5TAQ7_9EURY</name>
<keyword evidence="3" id="KW-1185">Reference proteome</keyword>
<dbReference type="InterPro" id="IPR058284">
    <property type="entry name" value="DUF7978"/>
</dbReference>
<comment type="caution">
    <text evidence="2">The sequence shown here is derived from an EMBL/GenBank/DDBJ whole genome shotgun (WGS) entry which is preliminary data.</text>
</comment>
<evidence type="ECO:0000313" key="3">
    <source>
        <dbReference type="Proteomes" id="UP001596274"/>
    </source>
</evidence>
<reference evidence="2 3" key="1">
    <citation type="journal article" date="2019" name="Int. J. Syst. Evol. Microbiol.">
        <title>The Global Catalogue of Microorganisms (GCM) 10K type strain sequencing project: providing services to taxonomists for standard genome sequencing and annotation.</title>
        <authorList>
            <consortium name="The Broad Institute Genomics Platform"/>
            <consortium name="The Broad Institute Genome Sequencing Center for Infectious Disease"/>
            <person name="Wu L."/>
            <person name="Ma J."/>
        </authorList>
    </citation>
    <scope>NUCLEOTIDE SEQUENCE [LARGE SCALE GENOMIC DNA]</scope>
    <source>
        <strain evidence="2 3">PJ61</strain>
    </source>
</reference>
<gene>
    <name evidence="2" type="ORF">ACFQDD_12765</name>
</gene>
<protein>
    <submittedName>
        <fullName evidence="2">Transporter</fullName>
    </submittedName>
</protein>
<evidence type="ECO:0000313" key="2">
    <source>
        <dbReference type="EMBL" id="MFC6772375.1"/>
    </source>
</evidence>
<dbReference type="Pfam" id="PF25933">
    <property type="entry name" value="DUF7978"/>
    <property type="match status" value="1"/>
</dbReference>
<proteinExistence type="predicted"/>
<evidence type="ECO:0000259" key="1">
    <source>
        <dbReference type="Pfam" id="PF25933"/>
    </source>
</evidence>
<organism evidence="2 3">
    <name type="scientific">Halorubrum pallidum</name>
    <dbReference type="NCBI Taxonomy" id="1526114"/>
    <lineage>
        <taxon>Archaea</taxon>
        <taxon>Methanobacteriati</taxon>
        <taxon>Methanobacteriota</taxon>
        <taxon>Stenosarchaea group</taxon>
        <taxon>Halobacteria</taxon>
        <taxon>Halobacteriales</taxon>
        <taxon>Haloferacaceae</taxon>
        <taxon>Halorubrum</taxon>
    </lineage>
</organism>
<feature type="non-terminal residue" evidence="2">
    <location>
        <position position="1"/>
    </location>
</feature>
<sequence>GAFLFRFTVGDGAVAPTLVTAVLLAGAVYPAVFGSIGGTIGAAASSTRAE</sequence>
<feature type="domain" description="DUF7978" evidence="1">
    <location>
        <begin position="1"/>
        <end position="43"/>
    </location>
</feature>
<dbReference type="AlphaFoldDB" id="A0ABD5TAQ7"/>
<dbReference type="Proteomes" id="UP001596274">
    <property type="component" value="Unassembled WGS sequence"/>
</dbReference>
<dbReference type="EMBL" id="JBHSWT010000762">
    <property type="protein sequence ID" value="MFC6772375.1"/>
    <property type="molecule type" value="Genomic_DNA"/>
</dbReference>